<dbReference type="PANTHER" id="PTHR33653:SF1">
    <property type="entry name" value="RIBONUCLEASE VAPC2"/>
    <property type="match status" value="1"/>
</dbReference>
<evidence type="ECO:0000256" key="6">
    <source>
        <dbReference type="ARBA" id="ARBA00022842"/>
    </source>
</evidence>
<keyword evidence="8" id="KW-0800">Toxin</keyword>
<evidence type="ECO:0000256" key="8">
    <source>
        <dbReference type="HAMAP-Rule" id="MF_00265"/>
    </source>
</evidence>
<comment type="caution">
    <text evidence="10">The sequence shown here is derived from an EMBL/GenBank/DDBJ whole genome shotgun (WGS) entry which is preliminary data.</text>
</comment>
<feature type="binding site" evidence="8">
    <location>
        <position position="97"/>
    </location>
    <ligand>
        <name>Mg(2+)</name>
        <dbReference type="ChEBI" id="CHEBI:18420"/>
    </ligand>
</feature>
<dbReference type="InterPro" id="IPR029060">
    <property type="entry name" value="PIN-like_dom_sf"/>
</dbReference>
<feature type="domain" description="PIN" evidence="9">
    <location>
        <begin position="1"/>
        <end position="124"/>
    </location>
</feature>
<dbReference type="GO" id="GO:0000287">
    <property type="term" value="F:magnesium ion binding"/>
    <property type="evidence" value="ECO:0007669"/>
    <property type="project" value="UniProtKB-UniRule"/>
</dbReference>
<dbReference type="AlphaFoldDB" id="M0DUM6"/>
<gene>
    <name evidence="8" type="primary">vapC</name>
    <name evidence="10" type="ORF">C463_17343</name>
</gene>
<keyword evidence="6 8" id="KW-0460">Magnesium</keyword>
<evidence type="ECO:0000313" key="10">
    <source>
        <dbReference type="EMBL" id="ELZ39206.1"/>
    </source>
</evidence>
<dbReference type="OrthoDB" id="38049at2157"/>
<dbReference type="STRING" id="1227465.C463_17343"/>
<reference evidence="10 11" key="1">
    <citation type="journal article" date="2014" name="PLoS Genet.">
        <title>Phylogenetically driven sequencing of extremely halophilic archaea reveals strategies for static and dynamic osmo-response.</title>
        <authorList>
            <person name="Becker E.A."/>
            <person name="Seitzer P.M."/>
            <person name="Tritt A."/>
            <person name="Larsen D."/>
            <person name="Krusor M."/>
            <person name="Yao A.I."/>
            <person name="Wu D."/>
            <person name="Madern D."/>
            <person name="Eisen J.A."/>
            <person name="Darling A.E."/>
            <person name="Facciotti M.T."/>
        </authorList>
    </citation>
    <scope>NUCLEOTIDE SEQUENCE [LARGE SCALE GENOMIC DNA]</scope>
    <source>
        <strain evidence="10 11">DSM 19288</strain>
    </source>
</reference>
<organism evidence="10 11">
    <name type="scientific">Halorubrum californiense DSM 19288</name>
    <dbReference type="NCBI Taxonomy" id="1227465"/>
    <lineage>
        <taxon>Archaea</taxon>
        <taxon>Methanobacteriati</taxon>
        <taxon>Methanobacteriota</taxon>
        <taxon>Stenosarchaea group</taxon>
        <taxon>Halobacteria</taxon>
        <taxon>Halobacteriales</taxon>
        <taxon>Haloferacaceae</taxon>
        <taxon>Halorubrum</taxon>
    </lineage>
</organism>
<dbReference type="InterPro" id="IPR002716">
    <property type="entry name" value="PIN_dom"/>
</dbReference>
<dbReference type="EMBL" id="AOJK01000081">
    <property type="protein sequence ID" value="ELZ39206.1"/>
    <property type="molecule type" value="Genomic_DNA"/>
</dbReference>
<keyword evidence="5 8" id="KW-0378">Hydrolase</keyword>
<evidence type="ECO:0000256" key="4">
    <source>
        <dbReference type="ARBA" id="ARBA00022723"/>
    </source>
</evidence>
<evidence type="ECO:0000256" key="1">
    <source>
        <dbReference type="ARBA" id="ARBA00001946"/>
    </source>
</evidence>
<evidence type="ECO:0000313" key="11">
    <source>
        <dbReference type="Proteomes" id="UP000011586"/>
    </source>
</evidence>
<keyword evidence="3 8" id="KW-0540">Nuclease</keyword>
<proteinExistence type="inferred from homology"/>
<dbReference type="InterPro" id="IPR022907">
    <property type="entry name" value="VapC_family"/>
</dbReference>
<dbReference type="PANTHER" id="PTHR33653">
    <property type="entry name" value="RIBONUCLEASE VAPC2"/>
    <property type="match status" value="1"/>
</dbReference>
<dbReference type="GO" id="GO:0090729">
    <property type="term" value="F:toxin activity"/>
    <property type="evidence" value="ECO:0007669"/>
    <property type="project" value="UniProtKB-KW"/>
</dbReference>
<comment type="similarity">
    <text evidence="7 8">Belongs to the PINc/VapC protein family.</text>
</comment>
<dbReference type="GO" id="GO:0004540">
    <property type="term" value="F:RNA nuclease activity"/>
    <property type="evidence" value="ECO:0007669"/>
    <property type="project" value="InterPro"/>
</dbReference>
<sequence>MILDSSFLIDLMNGNEGAIRVATDLESSADPQRVPAQVVYELYVGVGYTEQTHDEGGKIQSVLNSRPIVPLTGEIARHAGRIDGQLRRDGERGGQGDIKIAATALRYDEPVVTGNPKDFDRIPELIVRDY</sequence>
<name>M0DUM6_9EURY</name>
<dbReference type="SUPFAM" id="SSF88723">
    <property type="entry name" value="PIN domain-like"/>
    <property type="match status" value="1"/>
</dbReference>
<evidence type="ECO:0000256" key="2">
    <source>
        <dbReference type="ARBA" id="ARBA00022649"/>
    </source>
</evidence>
<evidence type="ECO:0000256" key="7">
    <source>
        <dbReference type="ARBA" id="ARBA00038093"/>
    </source>
</evidence>
<keyword evidence="4 8" id="KW-0479">Metal-binding</keyword>
<keyword evidence="11" id="KW-1185">Reference proteome</keyword>
<feature type="binding site" evidence="8">
    <location>
        <position position="4"/>
    </location>
    <ligand>
        <name>Mg(2+)</name>
        <dbReference type="ChEBI" id="CHEBI:18420"/>
    </ligand>
</feature>
<dbReference type="HAMAP" id="MF_00265">
    <property type="entry name" value="VapC_Nob1"/>
    <property type="match status" value="1"/>
</dbReference>
<dbReference type="InterPro" id="IPR050556">
    <property type="entry name" value="Type_II_TA_system_RNase"/>
</dbReference>
<dbReference type="CDD" id="cd18754">
    <property type="entry name" value="PIN_VapC4-5_FitB-like"/>
    <property type="match status" value="1"/>
</dbReference>
<keyword evidence="2 8" id="KW-1277">Toxin-antitoxin system</keyword>
<dbReference type="Proteomes" id="UP000011586">
    <property type="component" value="Unassembled WGS sequence"/>
</dbReference>
<dbReference type="Pfam" id="PF01850">
    <property type="entry name" value="PIN"/>
    <property type="match status" value="1"/>
</dbReference>
<comment type="function">
    <text evidence="8">Toxic component of a toxin-antitoxin (TA) system. An RNase.</text>
</comment>
<dbReference type="PATRIC" id="fig|1227465.4.peg.3351"/>
<dbReference type="GO" id="GO:0016787">
    <property type="term" value="F:hydrolase activity"/>
    <property type="evidence" value="ECO:0007669"/>
    <property type="project" value="UniProtKB-KW"/>
</dbReference>
<evidence type="ECO:0000256" key="3">
    <source>
        <dbReference type="ARBA" id="ARBA00022722"/>
    </source>
</evidence>
<comment type="cofactor">
    <cofactor evidence="1 8">
        <name>Mg(2+)</name>
        <dbReference type="ChEBI" id="CHEBI:18420"/>
    </cofactor>
</comment>
<evidence type="ECO:0000256" key="5">
    <source>
        <dbReference type="ARBA" id="ARBA00022801"/>
    </source>
</evidence>
<dbReference type="Gene3D" id="3.40.50.1010">
    <property type="entry name" value="5'-nuclease"/>
    <property type="match status" value="1"/>
</dbReference>
<protein>
    <recommendedName>
        <fullName evidence="8">Ribonuclease VapC</fullName>
        <shortName evidence="8">RNase VapC</shortName>
        <ecNumber evidence="8">3.1.-.-</ecNumber>
    </recommendedName>
    <alternativeName>
        <fullName evidence="8">Putative toxin VapC</fullName>
    </alternativeName>
</protein>
<dbReference type="EC" id="3.1.-.-" evidence="8"/>
<evidence type="ECO:0000259" key="9">
    <source>
        <dbReference type="Pfam" id="PF01850"/>
    </source>
</evidence>
<accession>M0DUM6</accession>